<comment type="caution">
    <text evidence="1">The sequence shown here is derived from an EMBL/GenBank/DDBJ whole genome shotgun (WGS) entry which is preliminary data.</text>
</comment>
<dbReference type="Proteomes" id="UP000075714">
    <property type="component" value="Unassembled WGS sequence"/>
</dbReference>
<dbReference type="InterPro" id="IPR036770">
    <property type="entry name" value="Ankyrin_rpt-contain_sf"/>
</dbReference>
<dbReference type="EMBL" id="LSYV01000014">
    <property type="protein sequence ID" value="KXZ51180.1"/>
    <property type="molecule type" value="Genomic_DNA"/>
</dbReference>
<dbReference type="OrthoDB" id="63514at2759"/>
<dbReference type="Gene3D" id="1.25.40.20">
    <property type="entry name" value="Ankyrin repeat-containing domain"/>
    <property type="match status" value="2"/>
</dbReference>
<reference evidence="2" key="1">
    <citation type="journal article" date="2016" name="Nat. Commun.">
        <title>The Gonium pectorale genome demonstrates co-option of cell cycle regulation during the evolution of multicellularity.</title>
        <authorList>
            <person name="Hanschen E.R."/>
            <person name="Marriage T.N."/>
            <person name="Ferris P.J."/>
            <person name="Hamaji T."/>
            <person name="Toyoda A."/>
            <person name="Fujiyama A."/>
            <person name="Neme R."/>
            <person name="Noguchi H."/>
            <person name="Minakuchi Y."/>
            <person name="Suzuki M."/>
            <person name="Kawai-Toyooka H."/>
            <person name="Smith D.R."/>
            <person name="Sparks H."/>
            <person name="Anderson J."/>
            <person name="Bakaric R."/>
            <person name="Luria V."/>
            <person name="Karger A."/>
            <person name="Kirschner M.W."/>
            <person name="Durand P.M."/>
            <person name="Michod R.E."/>
            <person name="Nozaki H."/>
            <person name="Olson B.J."/>
        </authorList>
    </citation>
    <scope>NUCLEOTIDE SEQUENCE [LARGE SCALE GENOMIC DNA]</scope>
    <source>
        <strain evidence="2">NIES-2863</strain>
    </source>
</reference>
<accession>A0A150GPC9</accession>
<evidence type="ECO:0000313" key="2">
    <source>
        <dbReference type="Proteomes" id="UP000075714"/>
    </source>
</evidence>
<gene>
    <name evidence="1" type="ORF">GPECTOR_13g667</name>
</gene>
<name>A0A150GPC9_GONPE</name>
<dbReference type="PANTHER" id="PTHR12393">
    <property type="entry name" value="SPHINGOMYELIN PHOSPHODIESTERASE RELATED"/>
    <property type="match status" value="1"/>
</dbReference>
<keyword evidence="2" id="KW-1185">Reference proteome</keyword>
<sequence length="566" mass="61840">MEDSAARVWALQELRENIVRFLPPNDVACTIRLLDKAAARCFEKYTTVRLSMPSPPREYAWRWGSPTAMRSLTLEQQRKLLCMTARTGCLSNLQTAFAAVRCGLSTEVMEAAASGGNVEACAWLKQRGAPWGSALAAAAEGSHHTVCWWLLDCGCPLEDSALRAATRAGYTGLLELLIRQRRAADAAPESYYVGLRLQAAAQGCDLPTFQQLHRAFLGPSLPAAGSQPPQPPPVMPLDGFARNLVAAAASSHTPDWAAKVEWLEKEGYPPTSAACCRVASRPDALARLTWLRGRGYPVDSATVVEAARAGNLDALVYLLQEAKVRPSQAASSAAVRRGDLAMLRALHLHGCQVDLDMVTAAAYGGHLHVVEWLLETLGEGPRAQLSTIVAESAAYSGNVRLLARLRELGCPMDAHTFNAAAEAGCEVALEWLVEHGCPMGIAGKPYVNAYDNRDRATLRALRRLGVPWCQLGATFTRCLEGAIDLPCLRWLLEEGCPVDWHSALALARRRRAEEGMAEVLTWLEETWRQQRWGRLRKRWTPGGLAARMAGLAAELAWWPCRSQLGH</sequence>
<dbReference type="GO" id="GO:0016020">
    <property type="term" value="C:membrane"/>
    <property type="evidence" value="ECO:0007669"/>
    <property type="project" value="TreeGrafter"/>
</dbReference>
<evidence type="ECO:0000313" key="1">
    <source>
        <dbReference type="EMBL" id="KXZ51180.1"/>
    </source>
</evidence>
<organism evidence="1 2">
    <name type="scientific">Gonium pectorale</name>
    <name type="common">Green alga</name>
    <dbReference type="NCBI Taxonomy" id="33097"/>
    <lineage>
        <taxon>Eukaryota</taxon>
        <taxon>Viridiplantae</taxon>
        <taxon>Chlorophyta</taxon>
        <taxon>core chlorophytes</taxon>
        <taxon>Chlorophyceae</taxon>
        <taxon>CS clade</taxon>
        <taxon>Chlamydomonadales</taxon>
        <taxon>Volvocaceae</taxon>
        <taxon>Gonium</taxon>
    </lineage>
</organism>
<dbReference type="GO" id="GO:0046513">
    <property type="term" value="P:ceramide biosynthetic process"/>
    <property type="evidence" value="ECO:0007669"/>
    <property type="project" value="TreeGrafter"/>
</dbReference>
<dbReference type="PANTHER" id="PTHR12393:SF6">
    <property type="entry name" value="SPHINGOMYELIN PHOSPHODIESTERASE 2"/>
    <property type="match status" value="1"/>
</dbReference>
<dbReference type="GO" id="GO:0071944">
    <property type="term" value="C:cell periphery"/>
    <property type="evidence" value="ECO:0007669"/>
    <property type="project" value="TreeGrafter"/>
</dbReference>
<dbReference type="AlphaFoldDB" id="A0A150GPC9"/>
<dbReference type="GO" id="GO:0004620">
    <property type="term" value="F:phospholipase activity"/>
    <property type="evidence" value="ECO:0007669"/>
    <property type="project" value="TreeGrafter"/>
</dbReference>
<dbReference type="GO" id="GO:0005783">
    <property type="term" value="C:endoplasmic reticulum"/>
    <property type="evidence" value="ECO:0007669"/>
    <property type="project" value="TreeGrafter"/>
</dbReference>
<protein>
    <recommendedName>
        <fullName evidence="3">Ankyrin repeat domain-containing protein</fullName>
    </recommendedName>
</protein>
<evidence type="ECO:0008006" key="3">
    <source>
        <dbReference type="Google" id="ProtNLM"/>
    </source>
</evidence>
<proteinExistence type="predicted"/>
<dbReference type="SUPFAM" id="SSF48403">
    <property type="entry name" value="Ankyrin repeat"/>
    <property type="match status" value="2"/>
</dbReference>
<dbReference type="GO" id="GO:0030149">
    <property type="term" value="P:sphingolipid catabolic process"/>
    <property type="evidence" value="ECO:0007669"/>
    <property type="project" value="TreeGrafter"/>
</dbReference>